<gene>
    <name evidence="1" type="ORF">ABM428_05525</name>
</gene>
<evidence type="ECO:0000313" key="1">
    <source>
        <dbReference type="EMBL" id="XCF11301.1"/>
    </source>
</evidence>
<reference evidence="1" key="2">
    <citation type="submission" date="2024-06" db="EMBL/GenBank/DDBJ databases">
        <authorList>
            <person name="Deng Y."/>
        </authorList>
    </citation>
    <scope>NUCLEOTIDE SEQUENCE</scope>
    <source>
        <strain evidence="1">TCYB15</strain>
    </source>
</reference>
<organism evidence="1">
    <name type="scientific">Sulfitobacter sp. TCYB15</name>
    <dbReference type="NCBI Taxonomy" id="3229275"/>
    <lineage>
        <taxon>Bacteria</taxon>
        <taxon>Pseudomonadati</taxon>
        <taxon>Pseudomonadota</taxon>
        <taxon>Alphaproteobacteria</taxon>
        <taxon>Rhodobacterales</taxon>
        <taxon>Roseobacteraceae</taxon>
        <taxon>Sulfitobacter</taxon>
    </lineage>
</organism>
<reference evidence="1" key="1">
    <citation type="journal article" date="2020" name="Int. J. Syst. Evol. Microbiol.">
        <title>Notification of changes in taxonomic opinion previously published outside the IJSEM.</title>
        <authorList>
            <person name="Oren A."/>
            <person name="Garrity G."/>
        </authorList>
    </citation>
    <scope>NUCLEOTIDE SEQUENCE</scope>
    <source>
        <strain evidence="1">TCYB15</strain>
    </source>
</reference>
<name>A0AAU8C5X6_9RHOB</name>
<dbReference type="EMBL" id="CP159193">
    <property type="protein sequence ID" value="XCF11301.1"/>
    <property type="molecule type" value="Genomic_DNA"/>
</dbReference>
<sequence>MKVQAFRIDEFQAKSLLRAFRSKESMIAFWMEAAKIISIYDSEAAEAVDLPGVIEVRTAKMKRIFVEYDGKSFSAAFPMSIKTVDGFNICTLKSGIQVDNKVSSEVLRFLDSSSFDQNDLDGFIDGIFDSSDDDPNTLWRVISELVRTDDGYVRADHDPKNENGNLHPLDHLDIFYSQGATLKVGLLGKMSLTGLSDLLNIRTDCRFLNDAKN</sequence>
<dbReference type="KEGG" id="suly:ABM428_05525"/>
<dbReference type="AlphaFoldDB" id="A0AAU8C5X6"/>
<dbReference type="RefSeq" id="WP_340271314.1">
    <property type="nucleotide sequence ID" value="NZ_CP159193.1"/>
</dbReference>
<proteinExistence type="predicted"/>
<accession>A0AAU8C5X6</accession>
<protein>
    <submittedName>
        <fullName evidence="1">Uncharacterized protein</fullName>
    </submittedName>
</protein>